<dbReference type="PROSITE" id="PS50084">
    <property type="entry name" value="KH_TYPE_1"/>
    <property type="match status" value="1"/>
</dbReference>
<dbReference type="PROSITE" id="PS51831">
    <property type="entry name" value="HD"/>
    <property type="match status" value="1"/>
</dbReference>
<feature type="region of interest" description="Disordered" evidence="7">
    <location>
        <begin position="119"/>
        <end position="152"/>
    </location>
</feature>
<dbReference type="Gene3D" id="1.10.3210.10">
    <property type="entry name" value="Hypothetical protein af1432"/>
    <property type="match status" value="1"/>
</dbReference>
<reference evidence="9 10" key="1">
    <citation type="submission" date="2021-12" db="EMBL/GenBank/DDBJ databases">
        <title>Discovery of the Pendulisporaceae a myxobacterial family with distinct sporulation behavior and unique specialized metabolism.</title>
        <authorList>
            <person name="Garcia R."/>
            <person name="Popoff A."/>
            <person name="Bader C.D."/>
            <person name="Loehr J."/>
            <person name="Walesch S."/>
            <person name="Walt C."/>
            <person name="Boldt J."/>
            <person name="Bunk B."/>
            <person name="Haeckl F.J.F.P.J."/>
            <person name="Gunesch A.P."/>
            <person name="Birkelbach J."/>
            <person name="Nuebel U."/>
            <person name="Pietschmann T."/>
            <person name="Bach T."/>
            <person name="Mueller R."/>
        </authorList>
    </citation>
    <scope>NUCLEOTIDE SEQUENCE [LARGE SCALE GENOMIC DNA]</scope>
    <source>
        <strain evidence="9 10">MSr12523</strain>
    </source>
</reference>
<evidence type="ECO:0000259" key="8">
    <source>
        <dbReference type="PROSITE" id="PS51831"/>
    </source>
</evidence>
<feature type="domain" description="HD" evidence="8">
    <location>
        <begin position="378"/>
        <end position="471"/>
    </location>
</feature>
<sequence>MLPISVEPLYLILSGTALAAAAAYGLARSKYQEAFLQEVREREPRIDRARAEERERYDKLARETREQLETARDEAEELRRSLDAARQNAETARQVATVEAREMALRAIEEVKEEARKLVEEAEGHAETAEKRAQTLEKGAAQKEEHLQKKEEELEKLEQALLAKETSAIQMQRQAAELVNARRARLEALAGLSGEQARQTLMSEVMHDVREDMAREVKAIEEAARTEAESRAKRVLGIAIQRYAGESVQERAVTTVHLPSDDMKGRIIGREGRNIRALQEACGLDIIIDETPETILISGFDPVRREVARVALERLVQDGRIQPSRIEEEVARAQQEVEKMLEQMAERAMIDLGVLQVHPEIQKLLGRLHHRYSLGQNVLRHSSETGFLTGMMAVELGLDERIARRAGFLHDIGKALSHEQEGGHAVIGGKFARKYGEDPIVINAIAAHHEDEPVTSVYTHLVTAADALSGARPGARREVLEGYMKRLHDLEQISSRFIGVERAYALQAGREVRVIVEPSEVSDAEAVLLAREISKRIEKEMSYPGQIRVTVIRETRAIDYAK</sequence>
<dbReference type="Pfam" id="PF01966">
    <property type="entry name" value="HD"/>
    <property type="match status" value="1"/>
</dbReference>
<dbReference type="EC" id="3.1.-.-" evidence="5 6"/>
<proteinExistence type="inferred from homology"/>
<keyword evidence="3 5" id="KW-0378">Hydrolase</keyword>
<dbReference type="NCBIfam" id="TIGR00277">
    <property type="entry name" value="HDIG"/>
    <property type="match status" value="1"/>
</dbReference>
<dbReference type="InterPro" id="IPR003607">
    <property type="entry name" value="HD/PDEase_dom"/>
</dbReference>
<organism evidence="9 10">
    <name type="scientific">Pendulispora brunnea</name>
    <dbReference type="NCBI Taxonomy" id="2905690"/>
    <lineage>
        <taxon>Bacteria</taxon>
        <taxon>Pseudomonadati</taxon>
        <taxon>Myxococcota</taxon>
        <taxon>Myxococcia</taxon>
        <taxon>Myxococcales</taxon>
        <taxon>Sorangiineae</taxon>
        <taxon>Pendulisporaceae</taxon>
        <taxon>Pendulispora</taxon>
    </lineage>
</organism>
<dbReference type="InterPro" id="IPR006674">
    <property type="entry name" value="HD_domain"/>
</dbReference>
<keyword evidence="4 5" id="KW-0694">RNA-binding</keyword>
<evidence type="ECO:0000256" key="3">
    <source>
        <dbReference type="ARBA" id="ARBA00022801"/>
    </source>
</evidence>
<keyword evidence="2 5" id="KW-0255">Endonuclease</keyword>
<evidence type="ECO:0000256" key="4">
    <source>
        <dbReference type="ARBA" id="ARBA00022884"/>
    </source>
</evidence>
<dbReference type="PANTHER" id="PTHR12826:SF15">
    <property type="entry name" value="RIBONUCLEASE Y"/>
    <property type="match status" value="1"/>
</dbReference>
<dbReference type="SUPFAM" id="SSF54791">
    <property type="entry name" value="Eukaryotic type KH-domain (KH-domain type I)"/>
    <property type="match status" value="1"/>
</dbReference>
<dbReference type="InterPro" id="IPR006675">
    <property type="entry name" value="HDIG_dom"/>
</dbReference>
<dbReference type="InterPro" id="IPR004088">
    <property type="entry name" value="KH_dom_type_1"/>
</dbReference>
<comment type="similarity">
    <text evidence="5">Belongs to the RNase Y family.</text>
</comment>
<dbReference type="SMART" id="SM00471">
    <property type="entry name" value="HDc"/>
    <property type="match status" value="1"/>
</dbReference>
<dbReference type="SUPFAM" id="SSF109604">
    <property type="entry name" value="HD-domain/PDEase-like"/>
    <property type="match status" value="1"/>
</dbReference>
<dbReference type="InterPro" id="IPR017705">
    <property type="entry name" value="Ribonuclease_Y"/>
</dbReference>
<evidence type="ECO:0000256" key="6">
    <source>
        <dbReference type="NCBIfam" id="TIGR03319"/>
    </source>
</evidence>
<dbReference type="RefSeq" id="WP_394847256.1">
    <property type="nucleotide sequence ID" value="NZ_CP089982.1"/>
</dbReference>
<dbReference type="HAMAP" id="MF_00335">
    <property type="entry name" value="RNase_Y"/>
    <property type="match status" value="1"/>
</dbReference>
<evidence type="ECO:0000313" key="10">
    <source>
        <dbReference type="Proteomes" id="UP001379533"/>
    </source>
</evidence>
<dbReference type="InterPro" id="IPR036612">
    <property type="entry name" value="KH_dom_type_1_sf"/>
</dbReference>
<dbReference type="Gene3D" id="3.30.1370.10">
    <property type="entry name" value="K Homology domain, type 1"/>
    <property type="match status" value="1"/>
</dbReference>
<evidence type="ECO:0000256" key="1">
    <source>
        <dbReference type="ARBA" id="ARBA00022722"/>
    </source>
</evidence>
<dbReference type="Pfam" id="PF00013">
    <property type="entry name" value="KH_1"/>
    <property type="match status" value="1"/>
</dbReference>
<evidence type="ECO:0000256" key="5">
    <source>
        <dbReference type="HAMAP-Rule" id="MF_00335"/>
    </source>
</evidence>
<dbReference type="EMBL" id="CP089982">
    <property type="protein sequence ID" value="WXA96637.1"/>
    <property type="molecule type" value="Genomic_DNA"/>
</dbReference>
<dbReference type="CDD" id="cd00077">
    <property type="entry name" value="HDc"/>
    <property type="match status" value="1"/>
</dbReference>
<comment type="function">
    <text evidence="5">Endoribonuclease that initiates mRNA decay.</text>
</comment>
<dbReference type="InterPro" id="IPR022711">
    <property type="entry name" value="RNase_Y_N"/>
</dbReference>
<dbReference type="InterPro" id="IPR004087">
    <property type="entry name" value="KH_dom"/>
</dbReference>
<dbReference type="Proteomes" id="UP001379533">
    <property type="component" value="Chromosome"/>
</dbReference>
<keyword evidence="1 5" id="KW-0540">Nuclease</keyword>
<dbReference type="PANTHER" id="PTHR12826">
    <property type="entry name" value="RIBONUCLEASE Y"/>
    <property type="match status" value="1"/>
</dbReference>
<dbReference type="NCBIfam" id="TIGR03319">
    <property type="entry name" value="RNase_Y"/>
    <property type="match status" value="1"/>
</dbReference>
<name>A0ABZ2KGH3_9BACT</name>
<evidence type="ECO:0000256" key="7">
    <source>
        <dbReference type="SAM" id="MobiDB-lite"/>
    </source>
</evidence>
<keyword evidence="10" id="KW-1185">Reference proteome</keyword>
<accession>A0ABZ2KGH3</accession>
<dbReference type="CDD" id="cd22431">
    <property type="entry name" value="KH-I_RNaseY"/>
    <property type="match status" value="1"/>
</dbReference>
<protein>
    <recommendedName>
        <fullName evidence="5 6">Ribonuclease Y</fullName>
        <shortName evidence="5">RNase Y</shortName>
        <ecNumber evidence="5 6">3.1.-.-</ecNumber>
    </recommendedName>
</protein>
<evidence type="ECO:0000256" key="2">
    <source>
        <dbReference type="ARBA" id="ARBA00022759"/>
    </source>
</evidence>
<dbReference type="SMART" id="SM00322">
    <property type="entry name" value="KH"/>
    <property type="match status" value="1"/>
</dbReference>
<evidence type="ECO:0000313" key="9">
    <source>
        <dbReference type="EMBL" id="WXA96637.1"/>
    </source>
</evidence>
<dbReference type="Pfam" id="PF12072">
    <property type="entry name" value="RNase_Y_N"/>
    <property type="match status" value="1"/>
</dbReference>
<gene>
    <name evidence="5 9" type="primary">rny</name>
    <name evidence="9" type="ORF">LZC95_07285</name>
</gene>